<evidence type="ECO:0000256" key="5">
    <source>
        <dbReference type="NCBIfam" id="TIGR00205"/>
    </source>
</evidence>
<accession>A0A8B6X5Y5</accession>
<evidence type="ECO:0000256" key="4">
    <source>
        <dbReference type="HAMAP-Rule" id="MF_00724"/>
    </source>
</evidence>
<evidence type="ECO:0000313" key="7">
    <source>
        <dbReference type="RefSeq" id="WP_028312536.1"/>
    </source>
</evidence>
<organism evidence="6 7">
    <name type="scientific">Derxia gummosa DSM 723</name>
    <dbReference type="NCBI Taxonomy" id="1121388"/>
    <lineage>
        <taxon>Bacteria</taxon>
        <taxon>Pseudomonadati</taxon>
        <taxon>Pseudomonadota</taxon>
        <taxon>Betaproteobacteria</taxon>
        <taxon>Burkholderiales</taxon>
        <taxon>Alcaligenaceae</taxon>
        <taxon>Derxia</taxon>
    </lineage>
</organism>
<keyword evidence="6" id="KW-1185">Reference proteome</keyword>
<dbReference type="Pfam" id="PF02049">
    <property type="entry name" value="FliE"/>
    <property type="match status" value="1"/>
</dbReference>
<evidence type="ECO:0000256" key="2">
    <source>
        <dbReference type="ARBA" id="ARBA00009272"/>
    </source>
</evidence>
<protein>
    <recommendedName>
        <fullName evidence="4 5">Flagellar hook-basal body complex protein FliE</fullName>
    </recommendedName>
</protein>
<dbReference type="HAMAP" id="MF_00724">
    <property type="entry name" value="FliE"/>
    <property type="match status" value="1"/>
</dbReference>
<dbReference type="RefSeq" id="WP_028312536.1">
    <property type="nucleotide sequence ID" value="NZ_KI519499.1"/>
</dbReference>
<dbReference type="GO" id="GO:0071973">
    <property type="term" value="P:bacterial-type flagellum-dependent cell motility"/>
    <property type="evidence" value="ECO:0007669"/>
    <property type="project" value="InterPro"/>
</dbReference>
<dbReference type="PANTHER" id="PTHR34653:SF1">
    <property type="entry name" value="FLAGELLAR HOOK-BASAL BODY COMPLEX PROTEIN FLIE"/>
    <property type="match status" value="1"/>
</dbReference>
<evidence type="ECO:0000256" key="3">
    <source>
        <dbReference type="ARBA" id="ARBA00023143"/>
    </source>
</evidence>
<name>A0A8B6X5Y5_9BURK</name>
<keyword evidence="7" id="KW-0282">Flagellum</keyword>
<dbReference type="AlphaFoldDB" id="A0A8B6X5Y5"/>
<comment type="subcellular location">
    <subcellularLocation>
        <location evidence="1 4">Bacterial flagellum basal body</location>
    </subcellularLocation>
</comment>
<keyword evidence="7" id="KW-0969">Cilium</keyword>
<dbReference type="Proteomes" id="UP000675920">
    <property type="component" value="Unplaced"/>
</dbReference>
<dbReference type="PRINTS" id="PR01006">
    <property type="entry name" value="FLGHOOKFLIE"/>
</dbReference>
<dbReference type="GO" id="GO:0005198">
    <property type="term" value="F:structural molecule activity"/>
    <property type="evidence" value="ECO:0007669"/>
    <property type="project" value="UniProtKB-UniRule"/>
</dbReference>
<comment type="similarity">
    <text evidence="2 4">Belongs to the FliE family.</text>
</comment>
<dbReference type="PANTHER" id="PTHR34653">
    <property type="match status" value="1"/>
</dbReference>
<keyword evidence="3 4" id="KW-0975">Bacterial flagellum</keyword>
<dbReference type="OrthoDB" id="8909229at2"/>
<sequence length="101" mass="10720">MDSIRPVESLLSQIETVRARPAAGSDAGGGFGAAMAAALKDVSAAQAGAADMQKRFQMEDPKVGLEDTMLAMNKATLGFQSLLQTRNKLVQAYSEIMNMQV</sequence>
<evidence type="ECO:0000313" key="6">
    <source>
        <dbReference type="Proteomes" id="UP000675920"/>
    </source>
</evidence>
<reference evidence="7" key="2">
    <citation type="journal article" date="2021" name="MBio">
        <title>Genetic Analysis of the Salmonella FliE Protein That Forms the Base of the Flagellar Axial Structure.</title>
        <authorList>
            <person name="Hendriksen J.J."/>
            <person name="Lee H.J."/>
            <person name="Bradshaw A.J."/>
            <person name="Namba K."/>
            <person name="Chevance F.F.V."/>
            <person name="Minamino T."/>
            <person name="Hughes K.T."/>
        </authorList>
    </citation>
    <scope>NUCLEOTIDE SEQUENCE</scope>
</reference>
<dbReference type="InterPro" id="IPR001624">
    <property type="entry name" value="FliE"/>
</dbReference>
<dbReference type="NCBIfam" id="TIGR00205">
    <property type="entry name" value="fliE"/>
    <property type="match status" value="1"/>
</dbReference>
<gene>
    <name evidence="4 7" type="primary">fliE</name>
</gene>
<evidence type="ECO:0000256" key="1">
    <source>
        <dbReference type="ARBA" id="ARBA00004117"/>
    </source>
</evidence>
<reference evidence="7" key="3">
    <citation type="submission" date="2025-08" db="UniProtKB">
        <authorList>
            <consortium name="RefSeq"/>
        </authorList>
    </citation>
    <scope>IDENTIFICATION</scope>
</reference>
<proteinExistence type="inferred from homology"/>
<keyword evidence="7" id="KW-0966">Cell projection</keyword>
<dbReference type="GO" id="GO:0009425">
    <property type="term" value="C:bacterial-type flagellum basal body"/>
    <property type="evidence" value="ECO:0007669"/>
    <property type="project" value="UniProtKB-SubCell"/>
</dbReference>
<dbReference type="GO" id="GO:0003774">
    <property type="term" value="F:cytoskeletal motor activity"/>
    <property type="evidence" value="ECO:0007669"/>
    <property type="project" value="InterPro"/>
</dbReference>
<reference evidence="7" key="1">
    <citation type="journal article" date="2021" name="Cell">
        <title>Structural basis of assembly and torque transmission of the bacterial flagellar motor.</title>
        <authorList>
            <person name="Tan J."/>
            <person name="Zhang X."/>
            <person name="Wang X."/>
            <person name="Xu C."/>
            <person name="Chang S."/>
            <person name="Wu H."/>
            <person name="Wang T."/>
            <person name="Liang H."/>
            <person name="Gao H."/>
            <person name="Zhou Y."/>
            <person name="Zhu Y."/>
        </authorList>
    </citation>
    <scope>NUCLEOTIDE SEQUENCE</scope>
</reference>